<dbReference type="InterPro" id="IPR032710">
    <property type="entry name" value="NTF2-like_dom_sf"/>
</dbReference>
<dbReference type="InterPro" id="IPR050977">
    <property type="entry name" value="Fungal_Meroterpenoid_Isomerase"/>
</dbReference>
<keyword evidence="1" id="KW-0812">Transmembrane</keyword>
<dbReference type="Gene3D" id="3.10.450.50">
    <property type="match status" value="1"/>
</dbReference>
<dbReference type="EMBL" id="JAULSO010000001">
    <property type="protein sequence ID" value="KAK3693151.1"/>
    <property type="molecule type" value="Genomic_DNA"/>
</dbReference>
<comment type="caution">
    <text evidence="2">The sequence shown here is derived from an EMBL/GenBank/DDBJ whole genome shotgun (WGS) entry which is preliminary data.</text>
</comment>
<evidence type="ECO:0000313" key="2">
    <source>
        <dbReference type="EMBL" id="KAK3693151.1"/>
    </source>
</evidence>
<dbReference type="PANTHER" id="PTHR39598:SF1">
    <property type="entry name" value="AUSTINOID BIOSYNTHESIS CLUSTERS PROTEIN F-RELATED"/>
    <property type="match status" value="1"/>
</dbReference>
<dbReference type="PANTHER" id="PTHR39598">
    <property type="entry name" value="AUSTINOL SYNTHESIS PROTEIN F-RELATED"/>
    <property type="match status" value="1"/>
</dbReference>
<dbReference type="Proteomes" id="UP001270362">
    <property type="component" value="Unassembled WGS sequence"/>
</dbReference>
<sequence length="177" mass="19334">MADISETRAQTIKLLLDGYSSLSVPTLLAVLSPRFKHRVLPASLEMPVHDVKTFADHAAGIFALFDAFRLVPEHAYEDDAQGVMVIHARMEGTLKNKGGPWRNECVLMIRLSESGEEVDEIVEFVDSAKAVEMRRTLAPKNFMIGGPVGGELARVGNVLLFAGLAAGAFFGVRRLLQ</sequence>
<gene>
    <name evidence="2" type="ORF">B0T22DRAFT_486923</name>
</gene>
<keyword evidence="1" id="KW-1133">Transmembrane helix</keyword>
<evidence type="ECO:0000256" key="1">
    <source>
        <dbReference type="SAM" id="Phobius"/>
    </source>
</evidence>
<keyword evidence="1" id="KW-0472">Membrane</keyword>
<keyword evidence="3" id="KW-1185">Reference proteome</keyword>
<evidence type="ECO:0000313" key="3">
    <source>
        <dbReference type="Proteomes" id="UP001270362"/>
    </source>
</evidence>
<proteinExistence type="predicted"/>
<dbReference type="AlphaFoldDB" id="A0AAE0XH18"/>
<reference evidence="2" key="1">
    <citation type="journal article" date="2023" name="Mol. Phylogenet. Evol.">
        <title>Genome-scale phylogeny and comparative genomics of the fungal order Sordariales.</title>
        <authorList>
            <person name="Hensen N."/>
            <person name="Bonometti L."/>
            <person name="Westerberg I."/>
            <person name="Brannstrom I.O."/>
            <person name="Guillou S."/>
            <person name="Cros-Aarteil S."/>
            <person name="Calhoun S."/>
            <person name="Haridas S."/>
            <person name="Kuo A."/>
            <person name="Mondo S."/>
            <person name="Pangilinan J."/>
            <person name="Riley R."/>
            <person name="LaButti K."/>
            <person name="Andreopoulos B."/>
            <person name="Lipzen A."/>
            <person name="Chen C."/>
            <person name="Yan M."/>
            <person name="Daum C."/>
            <person name="Ng V."/>
            <person name="Clum A."/>
            <person name="Steindorff A."/>
            <person name="Ohm R.A."/>
            <person name="Martin F."/>
            <person name="Silar P."/>
            <person name="Natvig D.O."/>
            <person name="Lalanne C."/>
            <person name="Gautier V."/>
            <person name="Ament-Velasquez S.L."/>
            <person name="Kruys A."/>
            <person name="Hutchinson M.I."/>
            <person name="Powell A.J."/>
            <person name="Barry K."/>
            <person name="Miller A.N."/>
            <person name="Grigoriev I.V."/>
            <person name="Debuchy R."/>
            <person name="Gladieux P."/>
            <person name="Hiltunen Thoren M."/>
            <person name="Johannesson H."/>
        </authorList>
    </citation>
    <scope>NUCLEOTIDE SEQUENCE</scope>
    <source>
        <strain evidence="2">CBS 314.62</strain>
    </source>
</reference>
<name>A0AAE0XH18_9PEZI</name>
<accession>A0AAE0XH18</accession>
<evidence type="ECO:0008006" key="4">
    <source>
        <dbReference type="Google" id="ProtNLM"/>
    </source>
</evidence>
<dbReference type="SUPFAM" id="SSF54427">
    <property type="entry name" value="NTF2-like"/>
    <property type="match status" value="1"/>
</dbReference>
<reference evidence="2" key="2">
    <citation type="submission" date="2023-06" db="EMBL/GenBank/DDBJ databases">
        <authorList>
            <consortium name="Lawrence Berkeley National Laboratory"/>
            <person name="Haridas S."/>
            <person name="Hensen N."/>
            <person name="Bonometti L."/>
            <person name="Westerberg I."/>
            <person name="Brannstrom I.O."/>
            <person name="Guillou S."/>
            <person name="Cros-Aarteil S."/>
            <person name="Calhoun S."/>
            <person name="Kuo A."/>
            <person name="Mondo S."/>
            <person name="Pangilinan J."/>
            <person name="Riley R."/>
            <person name="Labutti K."/>
            <person name="Andreopoulos B."/>
            <person name="Lipzen A."/>
            <person name="Chen C."/>
            <person name="Yanf M."/>
            <person name="Daum C."/>
            <person name="Ng V."/>
            <person name="Clum A."/>
            <person name="Steindorff A."/>
            <person name="Ohm R."/>
            <person name="Martin F."/>
            <person name="Silar P."/>
            <person name="Natvig D."/>
            <person name="Lalanne C."/>
            <person name="Gautier V."/>
            <person name="Ament-Velasquez S.L."/>
            <person name="Kruys A."/>
            <person name="Hutchinson M.I."/>
            <person name="Powell A.J."/>
            <person name="Barry K."/>
            <person name="Miller A.N."/>
            <person name="Grigoriev I.V."/>
            <person name="Debuchy R."/>
            <person name="Gladieux P."/>
            <person name="Thoren M.H."/>
            <person name="Johannesson H."/>
        </authorList>
    </citation>
    <scope>NUCLEOTIDE SEQUENCE</scope>
    <source>
        <strain evidence="2">CBS 314.62</strain>
    </source>
</reference>
<protein>
    <recommendedName>
        <fullName evidence="4">SnoaL-like domain-containing protein</fullName>
    </recommendedName>
</protein>
<organism evidence="2 3">
    <name type="scientific">Podospora appendiculata</name>
    <dbReference type="NCBI Taxonomy" id="314037"/>
    <lineage>
        <taxon>Eukaryota</taxon>
        <taxon>Fungi</taxon>
        <taxon>Dikarya</taxon>
        <taxon>Ascomycota</taxon>
        <taxon>Pezizomycotina</taxon>
        <taxon>Sordariomycetes</taxon>
        <taxon>Sordariomycetidae</taxon>
        <taxon>Sordariales</taxon>
        <taxon>Podosporaceae</taxon>
        <taxon>Podospora</taxon>
    </lineage>
</organism>
<feature type="transmembrane region" description="Helical" evidence="1">
    <location>
        <begin position="158"/>
        <end position="176"/>
    </location>
</feature>